<feature type="transmembrane region" description="Helical" evidence="8">
    <location>
        <begin position="106"/>
        <end position="131"/>
    </location>
</feature>
<dbReference type="GO" id="GO:0005886">
    <property type="term" value="C:plasma membrane"/>
    <property type="evidence" value="ECO:0007669"/>
    <property type="project" value="UniProtKB-SubCell"/>
</dbReference>
<dbReference type="Proteomes" id="UP000000333">
    <property type="component" value="Chromosome"/>
</dbReference>
<dbReference type="eggNOG" id="COG1620">
    <property type="taxonomic scope" value="Bacteria"/>
</dbReference>
<comment type="similarity">
    <text evidence="2 8">Belongs to the lactate permease family.</text>
</comment>
<keyword evidence="5 8" id="KW-0812">Transmembrane</keyword>
<name>E1QVV7_OLSUV</name>
<feature type="transmembrane region" description="Helical" evidence="8">
    <location>
        <begin position="504"/>
        <end position="525"/>
    </location>
</feature>
<dbReference type="AlphaFoldDB" id="E1QVV7"/>
<evidence type="ECO:0000256" key="3">
    <source>
        <dbReference type="ARBA" id="ARBA00022448"/>
    </source>
</evidence>
<accession>E1QVV7</accession>
<comment type="function">
    <text evidence="8">Uptake of L-lactate across the membrane. Can also transport D-lactate and glycolate.</text>
</comment>
<dbReference type="PANTHER" id="PTHR30003">
    <property type="entry name" value="L-LACTATE PERMEASE"/>
    <property type="match status" value="1"/>
</dbReference>
<keyword evidence="3 8" id="KW-0813">Transport</keyword>
<evidence type="ECO:0000256" key="2">
    <source>
        <dbReference type="ARBA" id="ARBA00010100"/>
    </source>
</evidence>
<evidence type="ECO:0000256" key="6">
    <source>
        <dbReference type="ARBA" id="ARBA00022989"/>
    </source>
</evidence>
<evidence type="ECO:0000256" key="8">
    <source>
        <dbReference type="RuleBase" id="RU365092"/>
    </source>
</evidence>
<dbReference type="STRING" id="633147.Olsu_1150"/>
<feature type="transmembrane region" description="Helical" evidence="8">
    <location>
        <begin position="298"/>
        <end position="321"/>
    </location>
</feature>
<sequence>MGQLLLMFVLALLPIIWLVIALCVLGLEAHRASLGALATCAILAAAVWGMPVPDLATAALEGVLMALWPIVIVIVAAVFTYNLTVHTGAMETIKGMLTSVSADRRVLVLLIGWCFGGFLEGMAGFGTAVAIPASMLMALGFDPLLAILSCLLANGVPTMFGSIGIPTTTLASITGLDPVRLAVTQALQVAPFVIVTPILMVMLVGGGARALRGVLPITLAAGISVSLSEVVAAQFVGADLPMVVAAVVSLGVTFLIALRSNAEVPAAYALAGGDETGGEGAGGEAAPANGSAGVGEALRAWCPFLLIFMVLVLTSKLVPFVHEPLSALRSTVNVYSGDPEATLTFSWVNTPGVLILACGFVGGLVQGCPPADMARVLVATIRQMSKTIATMLCVLACAKVMGYSGMIASVAAFFVGTLGTLYPLVAPILGALGTFVTGSGTSSEVLFGTVQEQAAASIDADPYWLCAANSLGVSAGKMLSPQNIAIGTAACGLIGKDGEVMGRIARYAFGFVAAMALFVYAGVLLGA</sequence>
<proteinExistence type="inferred from homology"/>
<dbReference type="EMBL" id="CP002106">
    <property type="protein sequence ID" value="ADK68260.1"/>
    <property type="molecule type" value="Genomic_DNA"/>
</dbReference>
<keyword evidence="7 8" id="KW-0472">Membrane</keyword>
<evidence type="ECO:0000256" key="7">
    <source>
        <dbReference type="ARBA" id="ARBA00023136"/>
    </source>
</evidence>
<feature type="transmembrane region" description="Helical" evidence="8">
    <location>
        <begin position="421"/>
        <end position="438"/>
    </location>
</feature>
<protein>
    <recommendedName>
        <fullName evidence="8">L-lactate permease</fullName>
    </recommendedName>
</protein>
<feature type="transmembrane region" description="Helical" evidence="8">
    <location>
        <begin position="63"/>
        <end position="85"/>
    </location>
</feature>
<dbReference type="GO" id="GO:0015295">
    <property type="term" value="F:solute:proton symporter activity"/>
    <property type="evidence" value="ECO:0007669"/>
    <property type="project" value="TreeGrafter"/>
</dbReference>
<feature type="transmembrane region" description="Helical" evidence="8">
    <location>
        <begin position="143"/>
        <end position="165"/>
    </location>
</feature>
<dbReference type="PANTHER" id="PTHR30003:SF0">
    <property type="entry name" value="GLYCOLATE PERMEASE GLCA-RELATED"/>
    <property type="match status" value="1"/>
</dbReference>
<evidence type="ECO:0000313" key="10">
    <source>
        <dbReference type="Proteomes" id="UP000000333"/>
    </source>
</evidence>
<reference evidence="9 10" key="1">
    <citation type="journal article" date="2010" name="Stand. Genomic Sci.">
        <title>Complete genome sequence of Olsenella uli type strain (VPI D76D-27C).</title>
        <authorList>
            <person name="Goker M."/>
            <person name="Held B."/>
            <person name="Lucas S."/>
            <person name="Nolan M."/>
            <person name="Yasawong M."/>
            <person name="Glavina Del Rio T."/>
            <person name="Tice H."/>
            <person name="Cheng J.F."/>
            <person name="Bruce D."/>
            <person name="Detter J.C."/>
            <person name="Tapia R."/>
            <person name="Han C."/>
            <person name="Goodwin L."/>
            <person name="Pitluck S."/>
            <person name="Liolios K."/>
            <person name="Ivanova N."/>
            <person name="Mavromatis K."/>
            <person name="Mikhailova N."/>
            <person name="Pati A."/>
            <person name="Chen A."/>
            <person name="Palaniappan K."/>
            <person name="Land M."/>
            <person name="Hauser L."/>
            <person name="Chang Y.J."/>
            <person name="Jeffries C.D."/>
            <person name="Rohde M."/>
            <person name="Sikorski J."/>
            <person name="Pukall R."/>
            <person name="Woyke T."/>
            <person name="Bristow J."/>
            <person name="Eisen J.A."/>
            <person name="Markowitz V."/>
            <person name="Hugenholtz P."/>
            <person name="Kyrpides N.C."/>
            <person name="Klenk H.P."/>
            <person name="Lapidus A."/>
        </authorList>
    </citation>
    <scope>NUCLEOTIDE SEQUENCE [LARGE SCALE GENOMIC DNA]</scope>
    <source>
        <strain evidence="10">ATCC 49627 / DSM 7084 / CIP 109912 / JCM 12494 / NCIMB 702895 / VPI D76D-27C</strain>
    </source>
</reference>
<gene>
    <name evidence="9" type="ordered locus">Olsu_1150</name>
</gene>
<keyword evidence="4 8" id="KW-1003">Cell membrane</keyword>
<dbReference type="NCBIfam" id="TIGR00795">
    <property type="entry name" value="lctP"/>
    <property type="match status" value="1"/>
</dbReference>
<evidence type="ECO:0000256" key="5">
    <source>
        <dbReference type="ARBA" id="ARBA00022692"/>
    </source>
</evidence>
<keyword evidence="6 8" id="KW-1133">Transmembrane helix</keyword>
<evidence type="ECO:0000256" key="1">
    <source>
        <dbReference type="ARBA" id="ARBA00004651"/>
    </source>
</evidence>
<dbReference type="GO" id="GO:0015129">
    <property type="term" value="F:lactate transmembrane transporter activity"/>
    <property type="evidence" value="ECO:0007669"/>
    <property type="project" value="UniProtKB-UniRule"/>
</dbReference>
<comment type="subcellular location">
    <subcellularLocation>
        <location evidence="1 8">Cell membrane</location>
        <topology evidence="1 8">Multi-pass membrane protein</topology>
    </subcellularLocation>
</comment>
<feature type="transmembrane region" description="Helical" evidence="8">
    <location>
        <begin position="240"/>
        <end position="258"/>
    </location>
</feature>
<feature type="transmembrane region" description="Helical" evidence="8">
    <location>
        <begin position="6"/>
        <end position="27"/>
    </location>
</feature>
<dbReference type="InterPro" id="IPR003804">
    <property type="entry name" value="Lactate_perm"/>
</dbReference>
<feature type="transmembrane region" description="Helical" evidence="8">
    <location>
        <begin position="186"/>
        <end position="208"/>
    </location>
</feature>
<dbReference type="HOGENOM" id="CLU_021628_0_0_11"/>
<feature type="transmembrane region" description="Helical" evidence="8">
    <location>
        <begin position="392"/>
        <end position="415"/>
    </location>
</feature>
<evidence type="ECO:0000256" key="4">
    <source>
        <dbReference type="ARBA" id="ARBA00022475"/>
    </source>
</evidence>
<feature type="transmembrane region" description="Helical" evidence="8">
    <location>
        <begin position="34"/>
        <end position="51"/>
    </location>
</feature>
<organism evidence="9 10">
    <name type="scientific">Olsenella uli (strain ATCC 49627 / DSM 7084 / CCUG 31166 / CIP 109912 / JCM 12494 / LMG 11480 / NCIMB 702895 / VPI D76D-27C)</name>
    <name type="common">Lactobacillus uli</name>
    <dbReference type="NCBI Taxonomy" id="633147"/>
    <lineage>
        <taxon>Bacteria</taxon>
        <taxon>Bacillati</taxon>
        <taxon>Actinomycetota</taxon>
        <taxon>Coriobacteriia</taxon>
        <taxon>Coriobacteriales</taxon>
        <taxon>Atopobiaceae</taxon>
        <taxon>Olsenella</taxon>
    </lineage>
</organism>
<evidence type="ECO:0000313" key="9">
    <source>
        <dbReference type="EMBL" id="ADK68260.1"/>
    </source>
</evidence>
<keyword evidence="10" id="KW-1185">Reference proteome</keyword>
<dbReference type="KEGG" id="ols:Olsu_1150"/>
<dbReference type="Pfam" id="PF02652">
    <property type="entry name" value="Lactate_perm"/>
    <property type="match status" value="1"/>
</dbReference>